<feature type="compositionally biased region" description="Polar residues" evidence="1">
    <location>
        <begin position="32"/>
        <end position="46"/>
    </location>
</feature>
<feature type="transmembrane region" description="Helical" evidence="2">
    <location>
        <begin position="6"/>
        <end position="22"/>
    </location>
</feature>
<dbReference type="EMBL" id="JBHRUJ010000017">
    <property type="protein sequence ID" value="MFC3212330.1"/>
    <property type="molecule type" value="Genomic_DNA"/>
</dbReference>
<feature type="region of interest" description="Disordered" evidence="1">
    <location>
        <begin position="32"/>
        <end position="59"/>
    </location>
</feature>
<keyword evidence="4" id="KW-1185">Reference proteome</keyword>
<dbReference type="Proteomes" id="UP001595625">
    <property type="component" value="Unassembled WGS sequence"/>
</dbReference>
<sequence length="59" mass="6582">MTWFFVMIFGMIGFAGFIDWRRKRNNNTALKSINSHAKPGESSNYTAGDGNTDHYGGGH</sequence>
<evidence type="ECO:0000313" key="3">
    <source>
        <dbReference type="EMBL" id="MFC3212330.1"/>
    </source>
</evidence>
<accession>A0ABV7KS23</accession>
<name>A0ABV7KS23_PLAOK</name>
<comment type="caution">
    <text evidence="3">The sequence shown here is derived from an EMBL/GenBank/DDBJ whole genome shotgun (WGS) entry which is preliminary data.</text>
</comment>
<organism evidence="3 4">
    <name type="scientific">Planomicrobium okeanokoites</name>
    <name type="common">Planococcus okeanokoites</name>
    <name type="synonym">Flavobacterium okeanokoites</name>
    <dbReference type="NCBI Taxonomy" id="244"/>
    <lineage>
        <taxon>Bacteria</taxon>
        <taxon>Bacillati</taxon>
        <taxon>Bacillota</taxon>
        <taxon>Bacilli</taxon>
        <taxon>Bacillales</taxon>
        <taxon>Caryophanaceae</taxon>
        <taxon>Planomicrobium</taxon>
    </lineage>
</organism>
<protein>
    <submittedName>
        <fullName evidence="3">Uncharacterized protein</fullName>
    </submittedName>
</protein>
<evidence type="ECO:0000256" key="2">
    <source>
        <dbReference type="SAM" id="Phobius"/>
    </source>
</evidence>
<gene>
    <name evidence="3" type="ORF">ACFOEJ_14675</name>
</gene>
<evidence type="ECO:0000313" key="4">
    <source>
        <dbReference type="Proteomes" id="UP001595625"/>
    </source>
</evidence>
<evidence type="ECO:0000256" key="1">
    <source>
        <dbReference type="SAM" id="MobiDB-lite"/>
    </source>
</evidence>
<proteinExistence type="predicted"/>
<dbReference type="RefSeq" id="WP_117312841.1">
    <property type="nucleotide sequence ID" value="NZ_JBHRUJ010000017.1"/>
</dbReference>
<keyword evidence="2" id="KW-0472">Membrane</keyword>
<reference evidence="4" key="1">
    <citation type="journal article" date="2019" name="Int. J. Syst. Evol. Microbiol.">
        <title>The Global Catalogue of Microorganisms (GCM) 10K type strain sequencing project: providing services to taxonomists for standard genome sequencing and annotation.</title>
        <authorList>
            <consortium name="The Broad Institute Genomics Platform"/>
            <consortium name="The Broad Institute Genome Sequencing Center for Infectious Disease"/>
            <person name="Wu L."/>
            <person name="Ma J."/>
        </authorList>
    </citation>
    <scope>NUCLEOTIDE SEQUENCE [LARGE SCALE GENOMIC DNA]</scope>
    <source>
        <strain evidence="4">CCM 320</strain>
    </source>
</reference>
<keyword evidence="2" id="KW-1133">Transmembrane helix</keyword>
<keyword evidence="2" id="KW-0812">Transmembrane</keyword>